<dbReference type="RefSeq" id="WP_089454765.1">
    <property type="nucleotide sequence ID" value="NZ_CABVQC010000021.1"/>
</dbReference>
<sequence>MNKNQYRIARRMIRENGRYALQWMRKDIGQEMARIIEIRKDELADREELFRDMGWGIHLSKSIARDIASSRGRRTASSLERKNPGAATASGNPLVIALAA</sequence>
<evidence type="ECO:0000313" key="3">
    <source>
        <dbReference type="EMBL" id="VWB73778.1"/>
    </source>
</evidence>
<evidence type="ECO:0000313" key="2">
    <source>
        <dbReference type="EMBL" id="OXI30950.1"/>
    </source>
</evidence>
<evidence type="ECO:0000256" key="1">
    <source>
        <dbReference type="SAM" id="MobiDB-lite"/>
    </source>
</evidence>
<reference evidence="3 5" key="4">
    <citation type="submission" date="2019-09" db="EMBL/GenBank/DDBJ databases">
        <authorList>
            <person name="Depoorter E."/>
        </authorList>
    </citation>
    <scope>NUCLEOTIDE SEQUENCE [LARGE SCALE GENOMIC DNA]</scope>
    <source>
        <strain evidence="3">LMG 13014</strain>
    </source>
</reference>
<protein>
    <submittedName>
        <fullName evidence="2">Uncharacterized protein</fullName>
    </submittedName>
</protein>
<reference evidence="2 4" key="3">
    <citation type="submission" date="2017-08" db="EMBL/GenBank/DDBJ databases">
        <title>WGS of novel Burkholderia cepaca complex species.</title>
        <authorList>
            <person name="Lipuma J."/>
            <person name="Spilker T."/>
        </authorList>
    </citation>
    <scope>NUCLEOTIDE SEQUENCE [LARGE SCALE GENOMIC DNA]</scope>
    <source>
        <strain evidence="2 4">AU17325</strain>
    </source>
</reference>
<dbReference type="OrthoDB" id="9133772at2"/>
<reference evidence="2" key="2">
    <citation type="submission" date="2017-06" db="EMBL/GenBank/DDBJ databases">
        <authorList>
            <person name="Kim H.J."/>
            <person name="Triplett B.A."/>
        </authorList>
    </citation>
    <scope>NUCLEOTIDE SEQUENCE [LARGE SCALE GENOMIC DNA]</scope>
    <source>
        <strain evidence="2">AU17325</strain>
    </source>
</reference>
<evidence type="ECO:0000313" key="4">
    <source>
        <dbReference type="Proteomes" id="UP000214600"/>
    </source>
</evidence>
<accession>A0A228HL70</accession>
<dbReference type="EMBL" id="NKFA01000049">
    <property type="protein sequence ID" value="OXI30950.1"/>
    <property type="molecule type" value="Genomic_DNA"/>
</dbReference>
<dbReference type="EMBL" id="CABVQC010000021">
    <property type="protein sequence ID" value="VWB73778.1"/>
    <property type="molecule type" value="Genomic_DNA"/>
</dbReference>
<dbReference type="GeneID" id="99665004"/>
<dbReference type="Proteomes" id="UP000494261">
    <property type="component" value="Unassembled WGS sequence"/>
</dbReference>
<gene>
    <name evidence="3" type="ORF">BLA13014_03362</name>
    <name evidence="2" type="ORF">CFB84_43080</name>
</gene>
<evidence type="ECO:0000313" key="5">
    <source>
        <dbReference type="Proteomes" id="UP000494261"/>
    </source>
</evidence>
<accession>A0A6P2M4W5</accession>
<feature type="region of interest" description="Disordered" evidence="1">
    <location>
        <begin position="68"/>
        <end position="92"/>
    </location>
</feature>
<dbReference type="Proteomes" id="UP000214600">
    <property type="component" value="Unassembled WGS sequence"/>
</dbReference>
<name>A0A228HL70_9BURK</name>
<organism evidence="2 4">
    <name type="scientific">Burkholderia aenigmatica</name>
    <dbReference type="NCBI Taxonomy" id="2015348"/>
    <lineage>
        <taxon>Bacteria</taxon>
        <taxon>Pseudomonadati</taxon>
        <taxon>Pseudomonadota</taxon>
        <taxon>Betaproteobacteria</taxon>
        <taxon>Burkholderiales</taxon>
        <taxon>Burkholderiaceae</taxon>
        <taxon>Burkholderia</taxon>
        <taxon>Burkholderia cepacia complex</taxon>
    </lineage>
</organism>
<dbReference type="AlphaFoldDB" id="A0A228HL70"/>
<proteinExistence type="predicted"/>
<reference evidence="4" key="1">
    <citation type="submission" date="2017-06" db="EMBL/GenBank/DDBJ databases">
        <authorList>
            <person name="LiPuma J."/>
            <person name="Spilker T."/>
        </authorList>
    </citation>
    <scope>NUCLEOTIDE SEQUENCE [LARGE SCALE GENOMIC DNA]</scope>
    <source>
        <strain evidence="4">AU17325</strain>
    </source>
</reference>